<comment type="caution">
    <text evidence="1">The sequence shown here is derived from an EMBL/GenBank/DDBJ whole genome shotgun (WGS) entry which is preliminary data.</text>
</comment>
<accession>A0ABR6X1I0</accession>
<dbReference type="EMBL" id="JACOFW010000003">
    <property type="protein sequence ID" value="MBC3806636.1"/>
    <property type="molecule type" value="Genomic_DNA"/>
</dbReference>
<sequence length="444" mass="48931">MPTNYFSQCRFIGYAIPTGPSQDKLILSKYLVGNYLGADDLEQDLRARISILKNAVDTAKKALPANDTQLVNNIFMAPEFYFHGPLGAYVYQSEEDDPAVRALALLAETFNAEEYPNWTFVFGTMISAKVANIDAVFASPSVQMRKRLVESLAFNAQAEFGNARSITEQILNETIADLRVNPAVEVRDRALIFSNIDLQIQGKSETFNKMTSEKYFLSPIDFVLFETNNQNVITEEMVGYPHIDLSDGDVKKAPYDPLAIFRQNYGEDNVPAYVDFGLEICLDHDDARLRKTMSRECPSNVSDASDLVHIHLIPSSGSAIVQQCVVAGHNGFVFNVDGWCAYDESSTPQQGDVNGVQSLYASYHSLDGCTQYAAHSQLAQVNNPAKGNDPNYNAASFNELNVDNVAVLTVPLPTLECGEFSDYFAGGTGALHVFGIKQAYPLTI</sequence>
<organism evidence="1 2">
    <name type="scientific">Undibacterium seohonense</name>
    <dbReference type="NCBI Taxonomy" id="1344950"/>
    <lineage>
        <taxon>Bacteria</taxon>
        <taxon>Pseudomonadati</taxon>
        <taxon>Pseudomonadota</taxon>
        <taxon>Betaproteobacteria</taxon>
        <taxon>Burkholderiales</taxon>
        <taxon>Oxalobacteraceae</taxon>
        <taxon>Undibacterium</taxon>
    </lineage>
</organism>
<keyword evidence="2" id="KW-1185">Reference proteome</keyword>
<evidence type="ECO:0000313" key="1">
    <source>
        <dbReference type="EMBL" id="MBC3806636.1"/>
    </source>
</evidence>
<evidence type="ECO:0000313" key="2">
    <source>
        <dbReference type="Proteomes" id="UP000648257"/>
    </source>
</evidence>
<reference evidence="1 2" key="1">
    <citation type="submission" date="2020-08" db="EMBL/GenBank/DDBJ databases">
        <title>Novel species isolated from subtropical streams in China.</title>
        <authorList>
            <person name="Lu H."/>
        </authorList>
    </citation>
    <scope>NUCLEOTIDE SEQUENCE [LARGE SCALE GENOMIC DNA]</scope>
    <source>
        <strain evidence="1 2">KACC 16656</strain>
    </source>
</reference>
<dbReference type="RefSeq" id="WP_186921716.1">
    <property type="nucleotide sequence ID" value="NZ_JACOFW010000003.1"/>
</dbReference>
<gene>
    <name evidence="1" type="ORF">H8K52_04660</name>
</gene>
<protein>
    <submittedName>
        <fullName evidence="1">Uncharacterized protein</fullName>
    </submittedName>
</protein>
<dbReference type="Proteomes" id="UP000648257">
    <property type="component" value="Unassembled WGS sequence"/>
</dbReference>
<proteinExistence type="predicted"/>
<name>A0ABR6X1I0_9BURK</name>